<name>A0A0C9S4S2_AMBAM</name>
<sequence length="171" mass="18949">MKISVAFILGLVLLPQIDDAASQEHLEAGRSNNHVLQVEGLGGAVHARTDFESRKARNTGQRANGARRKLNRSVLKRREFNVTVLPNGKNVTYITVHSNTYQYMGNWSLHAQCLMPCNIEHTNPCTQLGDGNCTCVARNDEWGRKVGVCALKNVTLGSDEYGRTTAWMPKP</sequence>
<organism evidence="2">
    <name type="scientific">Amblyomma americanum</name>
    <name type="common">Lone star tick</name>
    <dbReference type="NCBI Taxonomy" id="6943"/>
    <lineage>
        <taxon>Eukaryota</taxon>
        <taxon>Metazoa</taxon>
        <taxon>Ecdysozoa</taxon>
        <taxon>Arthropoda</taxon>
        <taxon>Chelicerata</taxon>
        <taxon>Arachnida</taxon>
        <taxon>Acari</taxon>
        <taxon>Parasitiformes</taxon>
        <taxon>Ixodida</taxon>
        <taxon>Ixodoidea</taxon>
        <taxon>Ixodidae</taxon>
        <taxon>Amblyomminae</taxon>
        <taxon>Amblyomma</taxon>
    </lineage>
</organism>
<evidence type="ECO:0000256" key="1">
    <source>
        <dbReference type="SAM" id="SignalP"/>
    </source>
</evidence>
<reference evidence="2" key="1">
    <citation type="journal article" date="2015" name="PLoS ONE">
        <title>An Insight into the Sialome of the Lone Star Tick, Amblyomma americanum, with a Glimpse on Its Time Dependent Gene Expression.</title>
        <authorList>
            <person name="Karim S."/>
            <person name="Ribeiro J.M."/>
        </authorList>
    </citation>
    <scope>NUCLEOTIDE SEQUENCE</scope>
    <source>
        <tissue evidence="2">Salivary gland</tissue>
    </source>
</reference>
<protein>
    <submittedName>
        <fullName evidence="2">Putative secreted protein</fullName>
    </submittedName>
</protein>
<feature type="signal peptide" evidence="1">
    <location>
        <begin position="1"/>
        <end position="22"/>
    </location>
</feature>
<proteinExistence type="evidence at transcript level"/>
<dbReference type="AlphaFoldDB" id="A0A0C9S4S2"/>
<feature type="chain" id="PRO_5002203278" evidence="1">
    <location>
        <begin position="23"/>
        <end position="171"/>
    </location>
</feature>
<dbReference type="EMBL" id="GBZX01000401">
    <property type="protein sequence ID" value="JAG92339.1"/>
    <property type="molecule type" value="mRNA"/>
</dbReference>
<evidence type="ECO:0000313" key="2">
    <source>
        <dbReference type="EMBL" id="JAG92339.1"/>
    </source>
</evidence>
<keyword evidence="1" id="KW-0732">Signal</keyword>
<accession>A0A0C9S4S2</accession>